<evidence type="ECO:0000313" key="2">
    <source>
        <dbReference type="Proteomes" id="UP000261620"/>
    </source>
</evidence>
<dbReference type="AlphaFoldDB" id="A0A3Q3WEW4"/>
<sequence length="118" mass="13125">LLLSSPHETRDPDSKKLCSLLFPVLTVDVTYLLDSGMKRLVCLCERKPPCCDLCAEFKQHHIKICVPPLQGVAVHCMQCQGRSGTMLNNPHCFCEAASIATVLQLRSRSKRMISILVS</sequence>
<reference evidence="1" key="2">
    <citation type="submission" date="2025-09" db="UniProtKB">
        <authorList>
            <consortium name="Ensembl"/>
        </authorList>
    </citation>
    <scope>IDENTIFICATION</scope>
</reference>
<dbReference type="InterPro" id="IPR029021">
    <property type="entry name" value="Prot-tyrosine_phosphatase-like"/>
</dbReference>
<dbReference type="Ensembl" id="ENSMMOT00000013395.1">
    <property type="protein sequence ID" value="ENSMMOP00000013183.1"/>
    <property type="gene ID" value="ENSMMOG00000010120.1"/>
</dbReference>
<proteinExistence type="predicted"/>
<organism evidence="1 2">
    <name type="scientific">Mola mola</name>
    <name type="common">Ocean sunfish</name>
    <name type="synonym">Tetraodon mola</name>
    <dbReference type="NCBI Taxonomy" id="94237"/>
    <lineage>
        <taxon>Eukaryota</taxon>
        <taxon>Metazoa</taxon>
        <taxon>Chordata</taxon>
        <taxon>Craniata</taxon>
        <taxon>Vertebrata</taxon>
        <taxon>Euteleostomi</taxon>
        <taxon>Actinopterygii</taxon>
        <taxon>Neopterygii</taxon>
        <taxon>Teleostei</taxon>
        <taxon>Neoteleostei</taxon>
        <taxon>Acanthomorphata</taxon>
        <taxon>Eupercaria</taxon>
        <taxon>Tetraodontiformes</taxon>
        <taxon>Molidae</taxon>
        <taxon>Mola</taxon>
    </lineage>
</organism>
<keyword evidence="2" id="KW-1185">Reference proteome</keyword>
<accession>A0A3Q3WEW4</accession>
<evidence type="ECO:0000313" key="1">
    <source>
        <dbReference type="Ensembl" id="ENSMMOP00000013183.1"/>
    </source>
</evidence>
<dbReference type="SUPFAM" id="SSF52799">
    <property type="entry name" value="(Phosphotyrosine protein) phosphatases II"/>
    <property type="match status" value="1"/>
</dbReference>
<dbReference type="STRING" id="94237.ENSMMOP00000013183"/>
<reference evidence="1" key="1">
    <citation type="submission" date="2025-08" db="UniProtKB">
        <authorList>
            <consortium name="Ensembl"/>
        </authorList>
    </citation>
    <scope>IDENTIFICATION</scope>
</reference>
<protein>
    <submittedName>
        <fullName evidence="1">Uncharacterized protein</fullName>
    </submittedName>
</protein>
<name>A0A3Q3WEW4_MOLML</name>
<dbReference type="Proteomes" id="UP000261620">
    <property type="component" value="Unplaced"/>
</dbReference>